<sequence>APAPFDCPHACASLGQTRLVYGRECVAVLTKWAPIYIHELLIREASFLSLRWYLLLLTAAADALVSFSQGHNGQVTVMRT</sequence>
<organism evidence="1 2">
    <name type="scientific">Ciona intestinalis</name>
    <name type="common">Transparent sea squirt</name>
    <name type="synonym">Ascidia intestinalis</name>
    <dbReference type="NCBI Taxonomy" id="7719"/>
    <lineage>
        <taxon>Eukaryota</taxon>
        <taxon>Metazoa</taxon>
        <taxon>Chordata</taxon>
        <taxon>Tunicata</taxon>
        <taxon>Ascidiacea</taxon>
        <taxon>Phlebobranchia</taxon>
        <taxon>Cionidae</taxon>
        <taxon>Ciona</taxon>
    </lineage>
</organism>
<protein>
    <submittedName>
        <fullName evidence="1">Uncharacterized protein</fullName>
    </submittedName>
</protein>
<evidence type="ECO:0000313" key="2">
    <source>
        <dbReference type="Proteomes" id="UP000008144"/>
    </source>
</evidence>
<reference evidence="1" key="4">
    <citation type="submission" date="2025-09" db="UniProtKB">
        <authorList>
            <consortium name="Ensembl"/>
        </authorList>
    </citation>
    <scope>IDENTIFICATION</scope>
</reference>
<dbReference type="HOGENOM" id="CLU_2596137_0_0_1"/>
<dbReference type="Ensembl" id="ENSCINT00000030651.1">
    <property type="protein sequence ID" value="ENSCINP00000029934.1"/>
    <property type="gene ID" value="ENSCING00000019109.1"/>
</dbReference>
<reference evidence="1" key="2">
    <citation type="journal article" date="2008" name="Genome Biol.">
        <title>Improved genome assembly and evidence-based global gene model set for the chordate Ciona intestinalis: new insight into intron and operon populations.</title>
        <authorList>
            <person name="Satou Y."/>
            <person name="Mineta K."/>
            <person name="Ogasawara M."/>
            <person name="Sasakura Y."/>
            <person name="Shoguchi E."/>
            <person name="Ueno K."/>
            <person name="Yamada L."/>
            <person name="Matsumoto J."/>
            <person name="Wasserscheid J."/>
            <person name="Dewar K."/>
            <person name="Wiley G.B."/>
            <person name="Macmil S.L."/>
            <person name="Roe B.A."/>
            <person name="Zeller R.W."/>
            <person name="Hastings K.E."/>
            <person name="Lemaire P."/>
            <person name="Lindquist E."/>
            <person name="Endo T."/>
            <person name="Hotta K."/>
            <person name="Inaba K."/>
        </authorList>
    </citation>
    <scope>NUCLEOTIDE SEQUENCE [LARGE SCALE GENOMIC DNA]</scope>
    <source>
        <strain evidence="1">wild type</strain>
    </source>
</reference>
<accession>H2XJV2</accession>
<dbReference type="AlphaFoldDB" id="H2XJV2"/>
<keyword evidence="2" id="KW-1185">Reference proteome</keyword>
<evidence type="ECO:0000313" key="1">
    <source>
        <dbReference type="Ensembl" id="ENSCINP00000029934.1"/>
    </source>
</evidence>
<reference evidence="2" key="1">
    <citation type="journal article" date="2002" name="Science">
        <title>The draft genome of Ciona intestinalis: insights into chordate and vertebrate origins.</title>
        <authorList>
            <person name="Dehal P."/>
            <person name="Satou Y."/>
            <person name="Campbell R.K."/>
            <person name="Chapman J."/>
            <person name="Degnan B."/>
            <person name="De Tomaso A."/>
            <person name="Davidson B."/>
            <person name="Di Gregorio A."/>
            <person name="Gelpke M."/>
            <person name="Goodstein D.M."/>
            <person name="Harafuji N."/>
            <person name="Hastings K.E."/>
            <person name="Ho I."/>
            <person name="Hotta K."/>
            <person name="Huang W."/>
            <person name="Kawashima T."/>
            <person name="Lemaire P."/>
            <person name="Martinez D."/>
            <person name="Meinertzhagen I.A."/>
            <person name="Necula S."/>
            <person name="Nonaka M."/>
            <person name="Putnam N."/>
            <person name="Rash S."/>
            <person name="Saiga H."/>
            <person name="Satake M."/>
            <person name="Terry A."/>
            <person name="Yamada L."/>
            <person name="Wang H.G."/>
            <person name="Awazu S."/>
            <person name="Azumi K."/>
            <person name="Boore J."/>
            <person name="Branno M."/>
            <person name="Chin-Bow S."/>
            <person name="DeSantis R."/>
            <person name="Doyle S."/>
            <person name="Francino P."/>
            <person name="Keys D.N."/>
            <person name="Haga S."/>
            <person name="Hayashi H."/>
            <person name="Hino K."/>
            <person name="Imai K.S."/>
            <person name="Inaba K."/>
            <person name="Kano S."/>
            <person name="Kobayashi K."/>
            <person name="Kobayashi M."/>
            <person name="Lee B.I."/>
            <person name="Makabe K.W."/>
            <person name="Manohar C."/>
            <person name="Matassi G."/>
            <person name="Medina M."/>
            <person name="Mochizuki Y."/>
            <person name="Mount S."/>
            <person name="Morishita T."/>
            <person name="Miura S."/>
            <person name="Nakayama A."/>
            <person name="Nishizaka S."/>
            <person name="Nomoto H."/>
            <person name="Ohta F."/>
            <person name="Oishi K."/>
            <person name="Rigoutsos I."/>
            <person name="Sano M."/>
            <person name="Sasaki A."/>
            <person name="Sasakura Y."/>
            <person name="Shoguchi E."/>
            <person name="Shin-i T."/>
            <person name="Spagnuolo A."/>
            <person name="Stainier D."/>
            <person name="Suzuki M.M."/>
            <person name="Tassy O."/>
            <person name="Takatori N."/>
            <person name="Tokuoka M."/>
            <person name="Yagi K."/>
            <person name="Yoshizaki F."/>
            <person name="Wada S."/>
            <person name="Zhang C."/>
            <person name="Hyatt P.D."/>
            <person name="Larimer F."/>
            <person name="Detter C."/>
            <person name="Doggett N."/>
            <person name="Glavina T."/>
            <person name="Hawkins T."/>
            <person name="Richardson P."/>
            <person name="Lucas S."/>
            <person name="Kohara Y."/>
            <person name="Levine M."/>
            <person name="Satoh N."/>
            <person name="Rokhsar D.S."/>
        </authorList>
    </citation>
    <scope>NUCLEOTIDE SEQUENCE [LARGE SCALE GENOMIC DNA]</scope>
</reference>
<name>H2XJV2_CIOIN</name>
<dbReference type="EMBL" id="EAAA01000106">
    <property type="status" value="NOT_ANNOTATED_CDS"/>
    <property type="molecule type" value="Genomic_DNA"/>
</dbReference>
<proteinExistence type="predicted"/>
<reference evidence="1" key="3">
    <citation type="submission" date="2025-08" db="UniProtKB">
        <authorList>
            <consortium name="Ensembl"/>
        </authorList>
    </citation>
    <scope>IDENTIFICATION</scope>
</reference>
<dbReference type="InParanoid" id="H2XJV2"/>
<dbReference type="Proteomes" id="UP000008144">
    <property type="component" value="Chromosome 1"/>
</dbReference>